<dbReference type="Pfam" id="PF21342">
    <property type="entry name" value="SoxA-TsdA_cyt-c"/>
    <property type="match status" value="1"/>
</dbReference>
<dbReference type="RefSeq" id="WP_066768053.1">
    <property type="nucleotide sequence ID" value="NZ_CP013244.1"/>
</dbReference>
<dbReference type="InParanoid" id="A0A1B1AF01"/>
<feature type="compositionally biased region" description="Basic and acidic residues" evidence="5">
    <location>
        <begin position="271"/>
        <end position="289"/>
    </location>
</feature>
<dbReference type="InterPro" id="IPR036909">
    <property type="entry name" value="Cyt_c-like_dom_sf"/>
</dbReference>
<feature type="signal peptide" evidence="6">
    <location>
        <begin position="1"/>
        <end position="24"/>
    </location>
</feature>
<dbReference type="InterPro" id="IPR009056">
    <property type="entry name" value="Cyt_c-like_dom"/>
</dbReference>
<dbReference type="SUPFAM" id="SSF46626">
    <property type="entry name" value="Cytochrome c"/>
    <property type="match status" value="2"/>
</dbReference>
<dbReference type="Proteomes" id="UP000092498">
    <property type="component" value="Chromosome"/>
</dbReference>
<evidence type="ECO:0000259" key="7">
    <source>
        <dbReference type="PROSITE" id="PS51007"/>
    </source>
</evidence>
<feature type="domain" description="Cytochrome c" evidence="7">
    <location>
        <begin position="53"/>
        <end position="158"/>
    </location>
</feature>
<evidence type="ECO:0000256" key="5">
    <source>
        <dbReference type="SAM" id="MobiDB-lite"/>
    </source>
</evidence>
<dbReference type="STRING" id="1759059.ATE48_04035"/>
<dbReference type="EMBL" id="CP013244">
    <property type="protein sequence ID" value="ANP45143.1"/>
    <property type="molecule type" value="Genomic_DNA"/>
</dbReference>
<feature type="region of interest" description="Disordered" evidence="5">
    <location>
        <begin position="271"/>
        <end position="323"/>
    </location>
</feature>
<dbReference type="PANTHER" id="PTHR35008:SF9">
    <property type="entry name" value="CYTOCHROME C DOMAIN-CONTAINING PROTEIN"/>
    <property type="match status" value="1"/>
</dbReference>
<evidence type="ECO:0000256" key="4">
    <source>
        <dbReference type="PROSITE-ProRule" id="PRU00433"/>
    </source>
</evidence>
<keyword evidence="9" id="KW-1185">Reference proteome</keyword>
<dbReference type="OrthoDB" id="9805828at2"/>
<keyword evidence="1 4" id="KW-0349">Heme</keyword>
<name>A0A1B1AF01_9PROT</name>
<evidence type="ECO:0000313" key="9">
    <source>
        <dbReference type="Proteomes" id="UP000092498"/>
    </source>
</evidence>
<dbReference type="PROSITE" id="PS51007">
    <property type="entry name" value="CYTC"/>
    <property type="match status" value="2"/>
</dbReference>
<dbReference type="KEGG" id="cbot:ATE48_04035"/>
<keyword evidence="2 4" id="KW-0479">Metal-binding</keyword>
<reference evidence="8 9" key="1">
    <citation type="submission" date="2015-11" db="EMBL/GenBank/DDBJ databases">
        <title>Whole-Genome Sequence of Candidatus Oderbacter manganicum from the National Park Lower Oder Valley, Germany.</title>
        <authorList>
            <person name="Braun B."/>
            <person name="Liere K."/>
            <person name="Szewzyk U."/>
        </authorList>
    </citation>
    <scope>NUCLEOTIDE SEQUENCE [LARGE SCALE GENOMIC DNA]</scope>
    <source>
        <strain evidence="8 9">OTSz_A_272</strain>
    </source>
</reference>
<feature type="domain" description="Cytochrome c" evidence="7">
    <location>
        <begin position="180"/>
        <end position="270"/>
    </location>
</feature>
<dbReference type="AlphaFoldDB" id="A0A1B1AF01"/>
<organism evidence="8 9">
    <name type="scientific">Candidatus Viadribacter manganicus</name>
    <dbReference type="NCBI Taxonomy" id="1759059"/>
    <lineage>
        <taxon>Bacteria</taxon>
        <taxon>Pseudomonadati</taxon>
        <taxon>Pseudomonadota</taxon>
        <taxon>Alphaproteobacteria</taxon>
        <taxon>Hyphomonadales</taxon>
        <taxon>Hyphomonadaceae</taxon>
        <taxon>Candidatus Viadribacter</taxon>
    </lineage>
</organism>
<keyword evidence="3 4" id="KW-0408">Iron</keyword>
<evidence type="ECO:0000256" key="2">
    <source>
        <dbReference type="ARBA" id="ARBA00022723"/>
    </source>
</evidence>
<protein>
    <recommendedName>
        <fullName evidence="7">Cytochrome c domain-containing protein</fullName>
    </recommendedName>
</protein>
<dbReference type="InterPro" id="IPR051459">
    <property type="entry name" value="Cytochrome_c-type_DH"/>
</dbReference>
<evidence type="ECO:0000256" key="1">
    <source>
        <dbReference type="ARBA" id="ARBA00022617"/>
    </source>
</evidence>
<dbReference type="GO" id="GO:0009055">
    <property type="term" value="F:electron transfer activity"/>
    <property type="evidence" value="ECO:0007669"/>
    <property type="project" value="InterPro"/>
</dbReference>
<evidence type="ECO:0000256" key="3">
    <source>
        <dbReference type="ARBA" id="ARBA00023004"/>
    </source>
</evidence>
<dbReference type="PANTHER" id="PTHR35008">
    <property type="entry name" value="BLL4482 PROTEIN-RELATED"/>
    <property type="match status" value="1"/>
</dbReference>
<dbReference type="PROSITE" id="PS51257">
    <property type="entry name" value="PROKAR_LIPOPROTEIN"/>
    <property type="match status" value="1"/>
</dbReference>
<gene>
    <name evidence="8" type="ORF">ATE48_04035</name>
</gene>
<dbReference type="Pfam" id="PF00034">
    <property type="entry name" value="Cytochrom_C"/>
    <property type="match status" value="1"/>
</dbReference>
<dbReference type="Gene3D" id="1.10.760.10">
    <property type="entry name" value="Cytochrome c-like domain"/>
    <property type="match status" value="2"/>
</dbReference>
<dbReference type="GO" id="GO:0020037">
    <property type="term" value="F:heme binding"/>
    <property type="evidence" value="ECO:0007669"/>
    <property type="project" value="InterPro"/>
</dbReference>
<sequence>MAHRFSFRLIAAALALMAAACGRAAPASNTTSAAGEVWPQPDPSQLADGPRKQEVLYGEALIRRTYEVAGPHVANPDLRYAGNNLACGSCHLDGGRRRYGLSLIGVAGAYPRDMARENAMQSLAQRINGCFERSMNGRALPEDSREMRAIIAYIEFLSEAAPAEMEGRGAPPAPLMNRAADPVRGASVYRANCVACHGADGQGLRNAEGGGYAYPPLWGPDSFNTGAGMHRIITAANFIRANMPFGVTHEAPQLTEQDAFDVAAYINVQPRPERRGLDRDYPDRTRKPVDAPFPPYSDEFSQEQHTFGPWPEINAAREAQGRR</sequence>
<proteinExistence type="predicted"/>
<evidence type="ECO:0000313" key="8">
    <source>
        <dbReference type="EMBL" id="ANP45143.1"/>
    </source>
</evidence>
<keyword evidence="6" id="KW-0732">Signal</keyword>
<dbReference type="GO" id="GO:0046872">
    <property type="term" value="F:metal ion binding"/>
    <property type="evidence" value="ECO:0007669"/>
    <property type="project" value="UniProtKB-KW"/>
</dbReference>
<evidence type="ECO:0000256" key="6">
    <source>
        <dbReference type="SAM" id="SignalP"/>
    </source>
</evidence>
<feature type="chain" id="PRO_5008518679" description="Cytochrome c domain-containing protein" evidence="6">
    <location>
        <begin position="25"/>
        <end position="323"/>
    </location>
</feature>
<accession>A0A1B1AF01</accession>